<dbReference type="Proteomes" id="UP000298058">
    <property type="component" value="Unassembled WGS sequence"/>
</dbReference>
<proteinExistence type="predicted"/>
<feature type="transmembrane region" description="Helical" evidence="1">
    <location>
        <begin position="237"/>
        <end position="256"/>
    </location>
</feature>
<comment type="caution">
    <text evidence="2">The sequence shown here is derived from an EMBL/GenBank/DDBJ whole genome shotgun (WGS) entry which is preliminary data.</text>
</comment>
<name>A0A4R9LYG5_9LEPT</name>
<protein>
    <submittedName>
        <fullName evidence="2">Uncharacterized protein</fullName>
    </submittedName>
</protein>
<accession>A0A4R9LYG5</accession>
<dbReference type="OrthoDB" id="344788at2"/>
<feature type="transmembrane region" description="Helical" evidence="1">
    <location>
        <begin position="153"/>
        <end position="173"/>
    </location>
</feature>
<keyword evidence="1" id="KW-1133">Transmembrane helix</keyword>
<keyword evidence="1" id="KW-0472">Membrane</keyword>
<dbReference type="RefSeq" id="WP_135761689.1">
    <property type="nucleotide sequence ID" value="NZ_RQHW01000065.1"/>
</dbReference>
<reference evidence="2" key="1">
    <citation type="journal article" date="2019" name="PLoS Negl. Trop. Dis.">
        <title>Revisiting the worldwide diversity of Leptospira species in the environment.</title>
        <authorList>
            <person name="Vincent A.T."/>
            <person name="Schiettekatte O."/>
            <person name="Bourhy P."/>
            <person name="Veyrier F.J."/>
            <person name="Picardeau M."/>
        </authorList>
    </citation>
    <scope>NUCLEOTIDE SEQUENCE [LARGE SCALE GENOMIC DNA]</scope>
    <source>
        <strain evidence="2">201300427</strain>
    </source>
</reference>
<evidence type="ECO:0000313" key="3">
    <source>
        <dbReference type="Proteomes" id="UP000298058"/>
    </source>
</evidence>
<dbReference type="AlphaFoldDB" id="A0A4R9LYG5"/>
<feature type="transmembrane region" description="Helical" evidence="1">
    <location>
        <begin position="336"/>
        <end position="353"/>
    </location>
</feature>
<feature type="transmembrane region" description="Helical" evidence="1">
    <location>
        <begin position="185"/>
        <end position="204"/>
    </location>
</feature>
<dbReference type="EMBL" id="RQHW01000065">
    <property type="protein sequence ID" value="TGN17631.1"/>
    <property type="molecule type" value="Genomic_DNA"/>
</dbReference>
<gene>
    <name evidence="2" type="ORF">EHS15_16520</name>
</gene>
<evidence type="ECO:0000256" key="1">
    <source>
        <dbReference type="SAM" id="Phobius"/>
    </source>
</evidence>
<sequence>MKKYLFWGTAVLAVVYAVYQSVLYRWLCDDSFISFVYSRNLAEGFGLVFQKGEYVEGYSNFLWTLVLSLGMLFSLSPLLFSQVLGILCYVGLLLYFLTYESRSFKKNIIPFFTLHLSLLYHFKIFATSGLETMAFISFLTIGLIEWDRKKENASWYLFVASLLRPEGILFLGIRFLSQYKSWKKFSIWFPCLGFGFFELFRIFYYGDILPNTFYAKANHPSYFSQGIFYLGYWMKVYPFYLPVFIGSVFLLVRSFFRRAENVWISSSVLIYIAYVLYIGGDFMGMRFWIPILPYLSWIVYLQLNEILSSQIGERSLASDTGSGKFFLFGKDRFPRLLVYFVFFLFLLSSAVYINPFRNENSSLATWNGIGEERRFYGDKLNSPNGYDRNSLQGFRVAFFGAQAHYIYWMRPDYAWEAESGLTDKRLARKSTSTRGRVGHEKVTNREDITEREIDLVLSDRYPDLDLPYILHKWRDFEWKIYVVRYKPSLFLNLCERKQWNCSPLYKEIWERKMDREKEIHFLQ</sequence>
<organism evidence="2 3">
    <name type="scientific">Leptospira idonii</name>
    <dbReference type="NCBI Taxonomy" id="1193500"/>
    <lineage>
        <taxon>Bacteria</taxon>
        <taxon>Pseudomonadati</taxon>
        <taxon>Spirochaetota</taxon>
        <taxon>Spirochaetia</taxon>
        <taxon>Leptospirales</taxon>
        <taxon>Leptospiraceae</taxon>
        <taxon>Leptospira</taxon>
    </lineage>
</organism>
<keyword evidence="1" id="KW-0812">Transmembrane</keyword>
<evidence type="ECO:0000313" key="2">
    <source>
        <dbReference type="EMBL" id="TGN17631.1"/>
    </source>
</evidence>
<feature type="transmembrane region" description="Helical" evidence="1">
    <location>
        <begin position="118"/>
        <end position="141"/>
    </location>
</feature>
<feature type="transmembrane region" description="Helical" evidence="1">
    <location>
        <begin position="71"/>
        <end position="97"/>
    </location>
</feature>
<keyword evidence="3" id="KW-1185">Reference proteome</keyword>